<dbReference type="HAMAP" id="MF_00379">
    <property type="entry name" value="GTPase_MnmE"/>
    <property type="match status" value="1"/>
</dbReference>
<dbReference type="FunFam" id="3.40.50.300:FF:001376">
    <property type="entry name" value="tRNA modification GTPase MnmE"/>
    <property type="match status" value="1"/>
</dbReference>
<dbReference type="EC" id="3.6.-.-" evidence="10"/>
<evidence type="ECO:0000256" key="10">
    <source>
        <dbReference type="HAMAP-Rule" id="MF_00379"/>
    </source>
</evidence>
<feature type="binding site" evidence="10">
    <location>
        <begin position="230"/>
        <end position="235"/>
    </location>
    <ligand>
        <name>GTP</name>
        <dbReference type="ChEBI" id="CHEBI:37565"/>
    </ligand>
</feature>
<dbReference type="CDD" id="cd14858">
    <property type="entry name" value="TrmE_N"/>
    <property type="match status" value="1"/>
</dbReference>
<dbReference type="GO" id="GO:0046872">
    <property type="term" value="F:metal ion binding"/>
    <property type="evidence" value="ECO:0007669"/>
    <property type="project" value="UniProtKB-KW"/>
</dbReference>
<feature type="binding site" evidence="10">
    <location>
        <position position="124"/>
    </location>
    <ligand>
        <name>(6S)-5-formyl-5,6,7,8-tetrahydrofolate</name>
        <dbReference type="ChEBI" id="CHEBI:57457"/>
    </ligand>
</feature>
<evidence type="ECO:0000256" key="7">
    <source>
        <dbReference type="ARBA" id="ARBA00022842"/>
    </source>
</evidence>
<dbReference type="CDD" id="cd04164">
    <property type="entry name" value="trmE"/>
    <property type="match status" value="1"/>
</dbReference>
<comment type="caution">
    <text evidence="13">The sequence shown here is derived from an EMBL/GenBank/DDBJ whole genome shotgun (WGS) entry which is preliminary data.</text>
</comment>
<dbReference type="GO" id="GO:0042802">
    <property type="term" value="F:identical protein binding"/>
    <property type="evidence" value="ECO:0007669"/>
    <property type="project" value="UniProtKB-ARBA"/>
</dbReference>
<dbReference type="Pfam" id="PF10396">
    <property type="entry name" value="TrmE_N"/>
    <property type="match status" value="1"/>
</dbReference>
<dbReference type="InterPro" id="IPR005225">
    <property type="entry name" value="Small_GTP-bd"/>
</dbReference>
<dbReference type="PROSITE" id="PS51709">
    <property type="entry name" value="G_TRME"/>
    <property type="match status" value="1"/>
</dbReference>
<feature type="domain" description="TrmE-type G" evidence="12">
    <location>
        <begin position="220"/>
        <end position="387"/>
    </location>
</feature>
<evidence type="ECO:0000256" key="11">
    <source>
        <dbReference type="RuleBase" id="RU003313"/>
    </source>
</evidence>
<feature type="binding site" evidence="10">
    <location>
        <position position="249"/>
    </location>
    <ligand>
        <name>K(+)</name>
        <dbReference type="ChEBI" id="CHEBI:29103"/>
    </ligand>
</feature>
<comment type="cofactor">
    <cofactor evidence="10">
        <name>K(+)</name>
        <dbReference type="ChEBI" id="CHEBI:29103"/>
    </cofactor>
    <text evidence="10">Binds 1 potassium ion per subunit.</text>
</comment>
<feature type="binding site" evidence="10">
    <location>
        <position position="255"/>
    </location>
    <ligand>
        <name>Mg(2+)</name>
        <dbReference type="ChEBI" id="CHEBI:18420"/>
    </ligand>
</feature>
<keyword evidence="2 10" id="KW-0963">Cytoplasm</keyword>
<dbReference type="NCBIfam" id="TIGR00231">
    <property type="entry name" value="small_GTP"/>
    <property type="match status" value="1"/>
</dbReference>
<dbReference type="GO" id="GO:0002098">
    <property type="term" value="P:tRNA wobble uridine modification"/>
    <property type="evidence" value="ECO:0007669"/>
    <property type="project" value="TreeGrafter"/>
</dbReference>
<feature type="binding site" evidence="10">
    <location>
        <position position="465"/>
    </location>
    <ligand>
        <name>(6S)-5-formyl-5,6,7,8-tetrahydrofolate</name>
        <dbReference type="ChEBI" id="CHEBI:57457"/>
    </ligand>
</feature>
<dbReference type="InterPro" id="IPR031168">
    <property type="entry name" value="G_TrmE"/>
</dbReference>
<evidence type="ECO:0000256" key="2">
    <source>
        <dbReference type="ARBA" id="ARBA00022490"/>
    </source>
</evidence>
<keyword evidence="3 10" id="KW-0819">tRNA processing</keyword>
<dbReference type="InterPro" id="IPR018948">
    <property type="entry name" value="GTP-bd_TrmE_N"/>
</dbReference>
<dbReference type="NCBIfam" id="TIGR00450">
    <property type="entry name" value="mnmE_trmE_thdF"/>
    <property type="match status" value="1"/>
</dbReference>
<dbReference type="Pfam" id="PF12631">
    <property type="entry name" value="MnmE_helical"/>
    <property type="match status" value="1"/>
</dbReference>
<reference evidence="13 14" key="1">
    <citation type="journal article" date="2019" name="Nat. Med.">
        <title>A library of human gut bacterial isolates paired with longitudinal multiomics data enables mechanistic microbiome research.</title>
        <authorList>
            <person name="Poyet M."/>
            <person name="Groussin M."/>
            <person name="Gibbons S.M."/>
            <person name="Avila-Pacheco J."/>
            <person name="Jiang X."/>
            <person name="Kearney S.M."/>
            <person name="Perrotta A.R."/>
            <person name="Berdy B."/>
            <person name="Zhao S."/>
            <person name="Lieberman T.D."/>
            <person name="Swanson P.K."/>
            <person name="Smith M."/>
            <person name="Roesemann S."/>
            <person name="Alexander J.E."/>
            <person name="Rich S.A."/>
            <person name="Livny J."/>
            <person name="Vlamakis H."/>
            <person name="Clish C."/>
            <person name="Bullock K."/>
            <person name="Deik A."/>
            <person name="Scott J."/>
            <person name="Pierce K.A."/>
            <person name="Xavier R.J."/>
            <person name="Alm E.J."/>
        </authorList>
    </citation>
    <scope>NUCLEOTIDE SEQUENCE [LARGE SCALE GENOMIC DNA]</scope>
    <source>
        <strain evidence="13 14">BIOML-A7</strain>
    </source>
</reference>
<dbReference type="InterPro" id="IPR025867">
    <property type="entry name" value="MnmE_helical"/>
</dbReference>
<comment type="subunit">
    <text evidence="10">Homodimer. Heterotetramer of two MnmE and two MnmG subunits.</text>
</comment>
<dbReference type="AlphaFoldDB" id="A0A642KK47"/>
<dbReference type="InterPro" id="IPR027417">
    <property type="entry name" value="P-loop_NTPase"/>
</dbReference>
<evidence type="ECO:0000256" key="4">
    <source>
        <dbReference type="ARBA" id="ARBA00022723"/>
    </source>
</evidence>
<evidence type="ECO:0000259" key="12">
    <source>
        <dbReference type="PROSITE" id="PS51709"/>
    </source>
</evidence>
<keyword evidence="6 10" id="KW-0378">Hydrolase</keyword>
<keyword evidence="5 10" id="KW-0547">Nucleotide-binding</keyword>
<dbReference type="GO" id="GO:0005525">
    <property type="term" value="F:GTP binding"/>
    <property type="evidence" value="ECO:0007669"/>
    <property type="project" value="UniProtKB-UniRule"/>
</dbReference>
<dbReference type="GO" id="GO:0030488">
    <property type="term" value="P:tRNA methylation"/>
    <property type="evidence" value="ECO:0007669"/>
    <property type="project" value="TreeGrafter"/>
</dbReference>
<dbReference type="EMBL" id="VWAW01000019">
    <property type="protein sequence ID" value="KAA5169537.1"/>
    <property type="molecule type" value="Genomic_DNA"/>
</dbReference>
<comment type="similarity">
    <text evidence="1 10 11">Belongs to the TRAFAC class TrmE-Era-EngA-EngB-Septin-like GTPase superfamily. TrmE GTPase family.</text>
</comment>
<dbReference type="Gene3D" id="3.30.1360.120">
    <property type="entry name" value="Probable tRNA modification gtpase trme, domain 1"/>
    <property type="match status" value="1"/>
</dbReference>
<dbReference type="PANTHER" id="PTHR42714">
    <property type="entry name" value="TRNA MODIFICATION GTPASE GTPBP3"/>
    <property type="match status" value="1"/>
</dbReference>
<dbReference type="Gene3D" id="3.40.50.300">
    <property type="entry name" value="P-loop containing nucleotide triphosphate hydrolases"/>
    <property type="match status" value="1"/>
</dbReference>
<evidence type="ECO:0000256" key="9">
    <source>
        <dbReference type="ARBA" id="ARBA00023134"/>
    </source>
</evidence>
<protein>
    <recommendedName>
        <fullName evidence="10">tRNA modification GTPase MnmE</fullName>
        <ecNumber evidence="10">3.6.-.-</ecNumber>
    </recommendedName>
</protein>
<gene>
    <name evidence="10 13" type="primary">mnmE</name>
    <name evidence="10" type="synonym">trmE</name>
    <name evidence="13" type="ORF">F2Z29_19310</name>
</gene>
<comment type="subcellular location">
    <subcellularLocation>
        <location evidence="10">Cytoplasm</location>
    </subcellularLocation>
</comment>
<name>A0A642KK47_BACFG</name>
<dbReference type="Gene3D" id="1.20.120.430">
    <property type="entry name" value="tRNA modification GTPase MnmE domain 2"/>
    <property type="match status" value="1"/>
</dbReference>
<feature type="binding site" evidence="10">
    <location>
        <position position="85"/>
    </location>
    <ligand>
        <name>(6S)-5-formyl-5,6,7,8-tetrahydrofolate</name>
        <dbReference type="ChEBI" id="CHEBI:57457"/>
    </ligand>
</feature>
<evidence type="ECO:0000256" key="3">
    <source>
        <dbReference type="ARBA" id="ARBA00022694"/>
    </source>
</evidence>
<keyword evidence="9 10" id="KW-0342">GTP-binding</keyword>
<dbReference type="InterPro" id="IPR027368">
    <property type="entry name" value="MnmE_dom2"/>
</dbReference>
<evidence type="ECO:0000256" key="1">
    <source>
        <dbReference type="ARBA" id="ARBA00011043"/>
    </source>
</evidence>
<organism evidence="13 14">
    <name type="scientific">Bacteroides fragilis</name>
    <dbReference type="NCBI Taxonomy" id="817"/>
    <lineage>
        <taxon>Bacteria</taxon>
        <taxon>Pseudomonadati</taxon>
        <taxon>Bacteroidota</taxon>
        <taxon>Bacteroidia</taxon>
        <taxon>Bacteroidales</taxon>
        <taxon>Bacteroidaceae</taxon>
        <taxon>Bacteroides</taxon>
    </lineage>
</organism>
<comment type="caution">
    <text evidence="10">Lacks conserved residue(s) required for the propagation of feature annotation.</text>
</comment>
<feature type="binding site" evidence="10">
    <location>
        <position position="251"/>
    </location>
    <ligand>
        <name>K(+)</name>
        <dbReference type="ChEBI" id="CHEBI:29103"/>
    </ligand>
</feature>
<evidence type="ECO:0000256" key="8">
    <source>
        <dbReference type="ARBA" id="ARBA00022958"/>
    </source>
</evidence>
<proteinExistence type="inferred from homology"/>
<feature type="binding site" evidence="10">
    <location>
        <position position="21"/>
    </location>
    <ligand>
        <name>(6S)-5-formyl-5,6,7,8-tetrahydrofolate</name>
        <dbReference type="ChEBI" id="CHEBI:57457"/>
    </ligand>
</feature>
<dbReference type="SUPFAM" id="SSF52540">
    <property type="entry name" value="P-loop containing nucleoside triphosphate hydrolases"/>
    <property type="match status" value="1"/>
</dbReference>
<keyword evidence="4 10" id="KW-0479">Metal-binding</keyword>
<dbReference type="InterPro" id="IPR027266">
    <property type="entry name" value="TrmE/GcvT-like"/>
</dbReference>
<keyword evidence="8 10" id="KW-0630">Potassium</keyword>
<evidence type="ECO:0000256" key="5">
    <source>
        <dbReference type="ARBA" id="ARBA00022741"/>
    </source>
</evidence>
<feature type="binding site" evidence="10">
    <location>
        <begin position="274"/>
        <end position="277"/>
    </location>
    <ligand>
        <name>GTP</name>
        <dbReference type="ChEBI" id="CHEBI:37565"/>
    </ligand>
</feature>
<keyword evidence="7 10" id="KW-0460">Magnesium</keyword>
<dbReference type="InterPro" id="IPR004520">
    <property type="entry name" value="GTPase_MnmE"/>
</dbReference>
<dbReference type="GO" id="GO:0003924">
    <property type="term" value="F:GTPase activity"/>
    <property type="evidence" value="ECO:0007669"/>
    <property type="project" value="UniProtKB-UniRule"/>
</dbReference>
<dbReference type="InterPro" id="IPR006073">
    <property type="entry name" value="GTP-bd"/>
</dbReference>
<evidence type="ECO:0000313" key="13">
    <source>
        <dbReference type="EMBL" id="KAA5169537.1"/>
    </source>
</evidence>
<dbReference type="Pfam" id="PF01926">
    <property type="entry name" value="MMR_HSR1"/>
    <property type="match status" value="1"/>
</dbReference>
<feature type="binding site" evidence="10">
    <location>
        <position position="254"/>
    </location>
    <ligand>
        <name>K(+)</name>
        <dbReference type="ChEBI" id="CHEBI:29103"/>
    </ligand>
</feature>
<dbReference type="GO" id="GO:0005829">
    <property type="term" value="C:cytosol"/>
    <property type="evidence" value="ECO:0007669"/>
    <property type="project" value="TreeGrafter"/>
</dbReference>
<dbReference type="PANTHER" id="PTHR42714:SF2">
    <property type="entry name" value="TRNA MODIFICATION GTPASE GTPBP3, MITOCHONDRIAL"/>
    <property type="match status" value="1"/>
</dbReference>
<feature type="binding site" evidence="10">
    <location>
        <position position="234"/>
    </location>
    <ligand>
        <name>Mg(2+)</name>
        <dbReference type="ChEBI" id="CHEBI:18420"/>
    </ligand>
</feature>
<evidence type="ECO:0000256" key="6">
    <source>
        <dbReference type="ARBA" id="ARBA00022801"/>
    </source>
</evidence>
<sequence>MNQDTICAIATAQGGAIGSIRVSGPEAITITGRIFTPAKSGKLLSEQKPYTLTFGRIYNGEEMIDEVLVSLFRAPHSYTGEDSTEITCHGSSYILQQVMQLLIKNGCRMAQPGEYTQRAFLNGKMDLSQAEAVADLIASSSAATHRLALSQMRGGFSKELTTLREKLLNFTSMIELELDFSEEDVEFADRSALRRLADEIEEVIARLANSFSVGNVIKNGVPVAIIGETNAGKSTLLNVLLNEDKAIVSDIHGTTRDVIEDTVNIGGITFRFIDTAGIRETSDTIESLGIERTFQKLDQAEIVLWMIDSADAISQLTLLSDKILPRCEHKQLILVFNKVELINETQKNELASQFSEHIGSEIESIFISAKQRLHTNELQQRLVAAAHLPTVTQNDVIVTNVRHYEALTRALDAIHRVQEGLDANISGDFLSQDIRECIFHLSDIAGEVTNDMVLQNIFAHFCIGK</sequence>
<comment type="function">
    <text evidence="10">Exhibits a very high intrinsic GTPase hydrolysis rate. Involved in the addition of a carboxymethylaminomethyl (cmnm) group at the wobble position (U34) of certain tRNAs, forming tRNA-cmnm(5)s(2)U34.</text>
</comment>
<feature type="binding site" evidence="10">
    <location>
        <position position="230"/>
    </location>
    <ligand>
        <name>K(+)</name>
        <dbReference type="ChEBI" id="CHEBI:29103"/>
    </ligand>
</feature>
<dbReference type="Proteomes" id="UP000436803">
    <property type="component" value="Unassembled WGS sequence"/>
</dbReference>
<evidence type="ECO:0000313" key="14">
    <source>
        <dbReference type="Proteomes" id="UP000436803"/>
    </source>
</evidence>
<accession>A0A642KK47</accession>
<feature type="binding site" evidence="10">
    <location>
        <begin position="249"/>
        <end position="255"/>
    </location>
    <ligand>
        <name>GTP</name>
        <dbReference type="ChEBI" id="CHEBI:37565"/>
    </ligand>
</feature>
<dbReference type="FunFam" id="3.30.1360.120:FF:000003">
    <property type="entry name" value="tRNA modification GTPase MnmE"/>
    <property type="match status" value="1"/>
</dbReference>